<comment type="similarity">
    <text evidence="2">Belongs to the methyl-accepting chemotaxis (MCP) protein family.</text>
</comment>
<keyword evidence="1" id="KW-0488">Methylation</keyword>
<evidence type="ECO:0000313" key="8">
    <source>
        <dbReference type="Proteomes" id="UP001495147"/>
    </source>
</evidence>
<dbReference type="PRINTS" id="PR00260">
    <property type="entry name" value="CHEMTRNSDUCR"/>
</dbReference>
<dbReference type="Pfam" id="PF12729">
    <property type="entry name" value="4HB_MCP_1"/>
    <property type="match status" value="1"/>
</dbReference>
<dbReference type="InterPro" id="IPR003660">
    <property type="entry name" value="HAMP_dom"/>
</dbReference>
<dbReference type="PANTHER" id="PTHR43531">
    <property type="entry name" value="PROTEIN ICFG"/>
    <property type="match status" value="1"/>
</dbReference>
<dbReference type="SUPFAM" id="SSF58104">
    <property type="entry name" value="Methyl-accepting chemotaxis protein (MCP) signaling domain"/>
    <property type="match status" value="1"/>
</dbReference>
<dbReference type="PANTHER" id="PTHR43531:SF14">
    <property type="entry name" value="METHYL-ACCEPTING CHEMOTAXIS PROTEIN I-RELATED"/>
    <property type="match status" value="1"/>
</dbReference>
<feature type="transmembrane region" description="Helical" evidence="4">
    <location>
        <begin position="12"/>
        <end position="30"/>
    </location>
</feature>
<proteinExistence type="inferred from homology"/>
<sequence>MLNSLKVGHRLAAGFATVLILLGIISMLSLGRLASLKSDLAAVTGEAPERLASKLRDLARYQSVTIRDVIMQDDMAFKKKEFDLMKAARADYEKTSDSLAALVQNEPATRDALARAASALASTKGMIEKIVNLTMSDDMAGASAMIRDQLRPAQVAHVKALDEVIDSIKVSSSRRDEAATASYRVSVWLIIGLSVAALLVGGMVAWRIQLSITQPLAEAVSIAQSIAEGDLSREIHEHSNDEIGRLMHALHAVNGDLSRIMQTVRASAETMQTATVEIVAGNSDLSQRTEQQAANLEQTAASMEELTSTVRNTADTAQSASTLAGQASESAAKGGSVVAQVVETMSAIQQSSRKITDIIGVIDGIAFQTNILALNAAVEAARAGEQGRGFAVVAAEVRALAQRSAQAAREIKTLIGASMENVETGSSLVADAGVTMTDIVDQVQKVSSLIAEISAATQEQTRGIAQINQAVGQLDQVTQQNAALVEESASASESLQQQANHLVETVGVFRLARGHG</sequence>
<evidence type="ECO:0000259" key="6">
    <source>
        <dbReference type="PROSITE" id="PS50885"/>
    </source>
</evidence>
<evidence type="ECO:0000259" key="5">
    <source>
        <dbReference type="PROSITE" id="PS50111"/>
    </source>
</evidence>
<keyword evidence="4" id="KW-0472">Membrane</keyword>
<dbReference type="PROSITE" id="PS50885">
    <property type="entry name" value="HAMP"/>
    <property type="match status" value="1"/>
</dbReference>
<feature type="domain" description="HAMP" evidence="6">
    <location>
        <begin position="210"/>
        <end position="262"/>
    </location>
</feature>
<accession>A0ABV0FZF0</accession>
<dbReference type="Pfam" id="PF00672">
    <property type="entry name" value="HAMP"/>
    <property type="match status" value="1"/>
</dbReference>
<comment type="caution">
    <text evidence="7">The sequence shown here is derived from an EMBL/GenBank/DDBJ whole genome shotgun (WGS) entry which is preliminary data.</text>
</comment>
<reference evidence="7 8" key="1">
    <citation type="submission" date="2024-05" db="EMBL/GenBank/DDBJ databases">
        <title>Roseateles sp. DJS-2-20 16S ribosomal RNA gene Genome sequencing and assembly.</title>
        <authorList>
            <person name="Woo H."/>
        </authorList>
    </citation>
    <scope>NUCLEOTIDE SEQUENCE [LARGE SCALE GENOMIC DNA]</scope>
    <source>
        <strain evidence="7 8">DJS-2-20</strain>
    </source>
</reference>
<keyword evidence="3" id="KW-0807">Transducer</keyword>
<evidence type="ECO:0000256" key="3">
    <source>
        <dbReference type="PROSITE-ProRule" id="PRU00284"/>
    </source>
</evidence>
<dbReference type="PROSITE" id="PS50111">
    <property type="entry name" value="CHEMOTAXIS_TRANSDUC_2"/>
    <property type="match status" value="1"/>
</dbReference>
<keyword evidence="8" id="KW-1185">Reference proteome</keyword>
<dbReference type="InterPro" id="IPR051310">
    <property type="entry name" value="MCP_chemotaxis"/>
</dbReference>
<protein>
    <submittedName>
        <fullName evidence="7">Methyl-accepting chemotaxis protein</fullName>
    </submittedName>
</protein>
<feature type="transmembrane region" description="Helical" evidence="4">
    <location>
        <begin position="185"/>
        <end position="206"/>
    </location>
</feature>
<dbReference type="InterPro" id="IPR024478">
    <property type="entry name" value="HlyB_4HB_MCP"/>
</dbReference>
<feature type="domain" description="Methyl-accepting transducer" evidence="5">
    <location>
        <begin position="267"/>
        <end position="496"/>
    </location>
</feature>
<name>A0ABV0FZF0_9BURK</name>
<dbReference type="InterPro" id="IPR004089">
    <property type="entry name" value="MCPsignal_dom"/>
</dbReference>
<dbReference type="CDD" id="cd06225">
    <property type="entry name" value="HAMP"/>
    <property type="match status" value="1"/>
</dbReference>
<keyword evidence="4" id="KW-0812">Transmembrane</keyword>
<dbReference type="Pfam" id="PF00015">
    <property type="entry name" value="MCPsignal"/>
    <property type="match status" value="1"/>
</dbReference>
<evidence type="ECO:0000313" key="7">
    <source>
        <dbReference type="EMBL" id="MEO3690879.1"/>
    </source>
</evidence>
<dbReference type="SMART" id="SM00304">
    <property type="entry name" value="HAMP"/>
    <property type="match status" value="1"/>
</dbReference>
<keyword evidence="4" id="KW-1133">Transmembrane helix</keyword>
<evidence type="ECO:0000256" key="2">
    <source>
        <dbReference type="ARBA" id="ARBA00029447"/>
    </source>
</evidence>
<dbReference type="InterPro" id="IPR004090">
    <property type="entry name" value="Chemotax_Me-accpt_rcpt"/>
</dbReference>
<organism evidence="7 8">
    <name type="scientific">Roseateles paludis</name>
    <dbReference type="NCBI Taxonomy" id="3145238"/>
    <lineage>
        <taxon>Bacteria</taxon>
        <taxon>Pseudomonadati</taxon>
        <taxon>Pseudomonadota</taxon>
        <taxon>Betaproteobacteria</taxon>
        <taxon>Burkholderiales</taxon>
        <taxon>Sphaerotilaceae</taxon>
        <taxon>Roseateles</taxon>
    </lineage>
</organism>
<dbReference type="SMART" id="SM00283">
    <property type="entry name" value="MA"/>
    <property type="match status" value="1"/>
</dbReference>
<dbReference type="Proteomes" id="UP001495147">
    <property type="component" value="Unassembled WGS sequence"/>
</dbReference>
<dbReference type="CDD" id="cd11386">
    <property type="entry name" value="MCP_signal"/>
    <property type="match status" value="1"/>
</dbReference>
<evidence type="ECO:0000256" key="1">
    <source>
        <dbReference type="ARBA" id="ARBA00022481"/>
    </source>
</evidence>
<dbReference type="Gene3D" id="1.10.287.950">
    <property type="entry name" value="Methyl-accepting chemotaxis protein"/>
    <property type="match status" value="1"/>
</dbReference>
<dbReference type="RefSeq" id="WP_347703696.1">
    <property type="nucleotide sequence ID" value="NZ_JBDPZD010000001.1"/>
</dbReference>
<evidence type="ECO:0000256" key="4">
    <source>
        <dbReference type="SAM" id="Phobius"/>
    </source>
</evidence>
<dbReference type="EMBL" id="JBDPZD010000001">
    <property type="protein sequence ID" value="MEO3690879.1"/>
    <property type="molecule type" value="Genomic_DNA"/>
</dbReference>
<gene>
    <name evidence="7" type="ORF">ABDJ85_05310</name>
</gene>